<evidence type="ECO:0000313" key="4">
    <source>
        <dbReference type="Proteomes" id="UP000006039"/>
    </source>
</evidence>
<reference evidence="2" key="2">
    <citation type="submission" date="2010-07" db="EMBL/GenBank/DDBJ databases">
        <authorList>
            <consortium name="The Broad Institute Genome Sequencing Platform"/>
            <consortium name="Broad Institute Genome Sequencing Center for Infectious Disease"/>
            <person name="Ma L.-J."/>
            <person name="Dead R."/>
            <person name="Young S."/>
            <person name="Zeng Q."/>
            <person name="Koehrsen M."/>
            <person name="Alvarado L."/>
            <person name="Berlin A."/>
            <person name="Chapman S.B."/>
            <person name="Chen Z."/>
            <person name="Freedman E."/>
            <person name="Gellesch M."/>
            <person name="Goldberg J."/>
            <person name="Griggs A."/>
            <person name="Gujja S."/>
            <person name="Heilman E.R."/>
            <person name="Heiman D."/>
            <person name="Hepburn T."/>
            <person name="Howarth C."/>
            <person name="Jen D."/>
            <person name="Larson L."/>
            <person name="Mehta T."/>
            <person name="Neiman D."/>
            <person name="Pearson M."/>
            <person name="Roberts A."/>
            <person name="Saif S."/>
            <person name="Shea T."/>
            <person name="Shenoy N."/>
            <person name="Sisk P."/>
            <person name="Stolte C."/>
            <person name="Sykes S."/>
            <person name="Walk T."/>
            <person name="White J."/>
            <person name="Yandava C."/>
            <person name="Haas B."/>
            <person name="Nusbaum C."/>
            <person name="Birren B."/>
        </authorList>
    </citation>
    <scope>NUCLEOTIDE SEQUENCE</scope>
    <source>
        <strain evidence="2">R3-111a-1</strain>
    </source>
</reference>
<evidence type="ECO:0000313" key="2">
    <source>
        <dbReference type="EMBL" id="EJT81254.1"/>
    </source>
</evidence>
<reference evidence="4" key="1">
    <citation type="submission" date="2010-07" db="EMBL/GenBank/DDBJ databases">
        <title>The genome sequence of Gaeumannomyces graminis var. tritici strain R3-111a-1.</title>
        <authorList>
            <consortium name="The Broad Institute Genome Sequencing Platform"/>
            <person name="Ma L.-J."/>
            <person name="Dead R."/>
            <person name="Young S."/>
            <person name="Zeng Q."/>
            <person name="Koehrsen M."/>
            <person name="Alvarado L."/>
            <person name="Berlin A."/>
            <person name="Chapman S.B."/>
            <person name="Chen Z."/>
            <person name="Freedman E."/>
            <person name="Gellesch M."/>
            <person name="Goldberg J."/>
            <person name="Griggs A."/>
            <person name="Gujja S."/>
            <person name="Heilman E.R."/>
            <person name="Heiman D."/>
            <person name="Hepburn T."/>
            <person name="Howarth C."/>
            <person name="Jen D."/>
            <person name="Larson L."/>
            <person name="Mehta T."/>
            <person name="Neiman D."/>
            <person name="Pearson M."/>
            <person name="Roberts A."/>
            <person name="Saif S."/>
            <person name="Shea T."/>
            <person name="Shenoy N."/>
            <person name="Sisk P."/>
            <person name="Stolte C."/>
            <person name="Sykes S."/>
            <person name="Walk T."/>
            <person name="White J."/>
            <person name="Yandava C."/>
            <person name="Haas B."/>
            <person name="Nusbaum C."/>
            <person name="Birren B."/>
        </authorList>
    </citation>
    <scope>NUCLEOTIDE SEQUENCE [LARGE SCALE GENOMIC DNA]</scope>
    <source>
        <strain evidence="4">R3-111a-1</strain>
    </source>
</reference>
<dbReference type="EnsemblFungi" id="EJT81254">
    <property type="protein sequence ID" value="EJT81254"/>
    <property type="gene ID" value="GGTG_01238"/>
</dbReference>
<dbReference type="AlphaFoldDB" id="J3NJ04"/>
<accession>J3NJ04</accession>
<reference evidence="2" key="3">
    <citation type="submission" date="2010-09" db="EMBL/GenBank/DDBJ databases">
        <title>Annotation of Gaeumannomyces graminis var. tritici R3-111a-1.</title>
        <authorList>
            <consortium name="The Broad Institute Genome Sequencing Platform"/>
            <person name="Ma L.-J."/>
            <person name="Dead R."/>
            <person name="Young S.K."/>
            <person name="Zeng Q."/>
            <person name="Gargeya S."/>
            <person name="Fitzgerald M."/>
            <person name="Haas B."/>
            <person name="Abouelleil A."/>
            <person name="Alvarado L."/>
            <person name="Arachchi H.M."/>
            <person name="Berlin A."/>
            <person name="Brown A."/>
            <person name="Chapman S.B."/>
            <person name="Chen Z."/>
            <person name="Dunbar C."/>
            <person name="Freedman E."/>
            <person name="Gearin G."/>
            <person name="Gellesch M."/>
            <person name="Goldberg J."/>
            <person name="Griggs A."/>
            <person name="Gujja S."/>
            <person name="Heiman D."/>
            <person name="Howarth C."/>
            <person name="Larson L."/>
            <person name="Lui A."/>
            <person name="MacDonald P.J.P."/>
            <person name="Mehta T."/>
            <person name="Montmayeur A."/>
            <person name="Murphy C."/>
            <person name="Neiman D."/>
            <person name="Pearson M."/>
            <person name="Priest M."/>
            <person name="Roberts A."/>
            <person name="Saif S."/>
            <person name="Shea T."/>
            <person name="Shenoy N."/>
            <person name="Sisk P."/>
            <person name="Stolte C."/>
            <person name="Sykes S."/>
            <person name="Yandava C."/>
            <person name="Wortman J."/>
            <person name="Nusbaum C."/>
            <person name="Birren B."/>
        </authorList>
    </citation>
    <scope>NUCLEOTIDE SEQUENCE</scope>
    <source>
        <strain evidence="2">R3-111a-1</strain>
    </source>
</reference>
<evidence type="ECO:0000256" key="1">
    <source>
        <dbReference type="SAM" id="MobiDB-lite"/>
    </source>
</evidence>
<gene>
    <name evidence="3" type="primary">20341696</name>
    <name evidence="2" type="ORF">GGTG_01238</name>
</gene>
<sequence length="182" mass="19590">MHGAGCLLSPLAARGPASAEPIAGIPSTCFPSLTGNGDRLVAFGGCPGAGACSNSIHPPHHDSGWIQSWHSRAVDSSGFEGEEGGEKETARQQPNPPVATRSGDCDLQIQGGPTIRARGERPRRRVSICSPQFSWRTFGNDWSRERRVMSVGGRGSKQVRHAEVIHIYEKHPRSARYQGPDD</sequence>
<keyword evidence="4" id="KW-1185">Reference proteome</keyword>
<organism evidence="2">
    <name type="scientific">Gaeumannomyces tritici (strain R3-111a-1)</name>
    <name type="common">Wheat and barley take-all root rot fungus</name>
    <name type="synonym">Gaeumannomyces graminis var. tritici</name>
    <dbReference type="NCBI Taxonomy" id="644352"/>
    <lineage>
        <taxon>Eukaryota</taxon>
        <taxon>Fungi</taxon>
        <taxon>Dikarya</taxon>
        <taxon>Ascomycota</taxon>
        <taxon>Pezizomycotina</taxon>
        <taxon>Sordariomycetes</taxon>
        <taxon>Sordariomycetidae</taxon>
        <taxon>Magnaporthales</taxon>
        <taxon>Magnaporthaceae</taxon>
        <taxon>Gaeumannomyces</taxon>
    </lineage>
</organism>
<dbReference type="RefSeq" id="XP_009217263.1">
    <property type="nucleotide sequence ID" value="XM_009218999.1"/>
</dbReference>
<reference evidence="3" key="4">
    <citation type="journal article" date="2015" name="G3 (Bethesda)">
        <title>Genome sequences of three phytopathogenic species of the Magnaporthaceae family of fungi.</title>
        <authorList>
            <person name="Okagaki L.H."/>
            <person name="Nunes C.C."/>
            <person name="Sailsbery J."/>
            <person name="Clay B."/>
            <person name="Brown D."/>
            <person name="John T."/>
            <person name="Oh Y."/>
            <person name="Young N."/>
            <person name="Fitzgerald M."/>
            <person name="Haas B.J."/>
            <person name="Zeng Q."/>
            <person name="Young S."/>
            <person name="Adiconis X."/>
            <person name="Fan L."/>
            <person name="Levin J.Z."/>
            <person name="Mitchell T.K."/>
            <person name="Okubara P.A."/>
            <person name="Farman M.L."/>
            <person name="Kohn L.M."/>
            <person name="Birren B."/>
            <person name="Ma L.-J."/>
            <person name="Dean R.A."/>
        </authorList>
    </citation>
    <scope>NUCLEOTIDE SEQUENCE</scope>
    <source>
        <strain evidence="3">R3-111a-1</strain>
    </source>
</reference>
<evidence type="ECO:0000313" key="3">
    <source>
        <dbReference type="EnsemblFungi" id="EJT81254"/>
    </source>
</evidence>
<dbReference type="VEuPathDB" id="FungiDB:GGTG_01238"/>
<dbReference type="EMBL" id="GL385395">
    <property type="protein sequence ID" value="EJT81254.1"/>
    <property type="molecule type" value="Genomic_DNA"/>
</dbReference>
<feature type="region of interest" description="Disordered" evidence="1">
    <location>
        <begin position="74"/>
        <end position="123"/>
    </location>
</feature>
<dbReference type="HOGENOM" id="CLU_1482066_0_0_1"/>
<dbReference type="GeneID" id="20341696"/>
<proteinExistence type="predicted"/>
<protein>
    <submittedName>
        <fullName evidence="2 3">Uncharacterized protein</fullName>
    </submittedName>
</protein>
<reference evidence="3" key="5">
    <citation type="submission" date="2018-04" db="UniProtKB">
        <authorList>
            <consortium name="EnsemblFungi"/>
        </authorList>
    </citation>
    <scope>IDENTIFICATION</scope>
    <source>
        <strain evidence="3">R3-111a-1</strain>
    </source>
</reference>
<dbReference type="Proteomes" id="UP000006039">
    <property type="component" value="Unassembled WGS sequence"/>
</dbReference>
<name>J3NJ04_GAET3</name>